<dbReference type="Proteomes" id="UP000254626">
    <property type="component" value="Unassembled WGS sequence"/>
</dbReference>
<evidence type="ECO:0000313" key="3">
    <source>
        <dbReference type="EMBL" id="SUQ26365.1"/>
    </source>
</evidence>
<reference evidence="4" key="1">
    <citation type="submission" date="2015-12" db="EMBL/GenBank/DDBJ databases">
        <title>FDA dAtabase for Regulatory Grade micrObial Sequences (FDA-ARGOS): Supporting development and validation of Infectious Disease Dx tests.</title>
        <authorList>
            <person name="Hoffmann M."/>
            <person name="Allard M."/>
            <person name="Evans P."/>
            <person name="Brown E."/>
            <person name="Tallon L.J."/>
            <person name="Sadzewicz L."/>
            <person name="Sengamalay N."/>
            <person name="Ott S."/>
            <person name="Godinez A."/>
            <person name="Nagaraj S."/>
            <person name="Vyas G."/>
            <person name="Aluvathingal J."/>
            <person name="Nadendla S."/>
            <person name="Geyer C."/>
            <person name="Sichtig H."/>
        </authorList>
    </citation>
    <scope>NUCLEOTIDE SEQUENCE [LARGE SCALE GENOMIC DNA]</scope>
    <source>
        <strain evidence="4">ATCC 33809</strain>
    </source>
</reference>
<dbReference type="Proteomes" id="UP000057088">
    <property type="component" value="Chromosome 1"/>
</dbReference>
<reference evidence="2" key="2">
    <citation type="submission" date="2018-01" db="EMBL/GenBank/DDBJ databases">
        <title>FDA dAtabase for Regulatory Grade micrObial Sequences (FDA-ARGOS): Supporting development and validation of Infectious Disease Dx tests.</title>
        <authorList>
            <person name="Hoffmann M."/>
            <person name="Allard M."/>
            <person name="Evans P."/>
            <person name="Brown E."/>
            <person name="Tallon L."/>
            <person name="Sadzewicz L."/>
            <person name="Sengamalay N."/>
            <person name="Ott S."/>
            <person name="Godinez A."/>
            <person name="Nagaraj S."/>
            <person name="Vyas G."/>
            <person name="Aluvathingal J."/>
            <person name="Nadendla S."/>
            <person name="Geyer C."/>
            <person name="Sichtig H."/>
        </authorList>
    </citation>
    <scope>NUCLEOTIDE SEQUENCE</scope>
    <source>
        <strain evidence="2">ATCC 33809</strain>
    </source>
</reference>
<evidence type="ECO:0000313" key="4">
    <source>
        <dbReference type="Proteomes" id="UP000057088"/>
    </source>
</evidence>
<keyword evidence="1" id="KW-0732">Signal</keyword>
<proteinExistence type="predicted"/>
<dbReference type="RefSeq" id="WP_055453581.1">
    <property type="nucleotide sequence ID" value="NZ_CABLBX010000017.1"/>
</dbReference>
<sequence length="89" mass="10128">MKLNLLMALLCVLSTHASAAQQRPETKGMKMPDTKETQIWLQIQRENMMATSYQDTLSPEAAKASQQRAIKTFSHELPDKFIKSEFGEK</sequence>
<dbReference type="EMBL" id="UHIP01000002">
    <property type="protein sequence ID" value="SUQ26365.1"/>
    <property type="molecule type" value="Genomic_DNA"/>
</dbReference>
<evidence type="ECO:0000313" key="5">
    <source>
        <dbReference type="Proteomes" id="UP000254626"/>
    </source>
</evidence>
<evidence type="ECO:0000256" key="1">
    <source>
        <dbReference type="SAM" id="SignalP"/>
    </source>
</evidence>
<reference evidence="3 5" key="3">
    <citation type="submission" date="2018-06" db="EMBL/GenBank/DDBJ databases">
        <authorList>
            <consortium name="Pathogen Informatics"/>
            <person name="Doyle S."/>
        </authorList>
    </citation>
    <scope>NUCLEOTIDE SEQUENCE [LARGE SCALE GENOMIC DNA]</scope>
    <source>
        <strain evidence="3 5">NCTC11327</strain>
    </source>
</reference>
<evidence type="ECO:0000313" key="2">
    <source>
        <dbReference type="EMBL" id="AMF93007.1"/>
    </source>
</evidence>
<name>A0AAX2LSY8_VIBFL</name>
<dbReference type="InterPro" id="IPR022053">
    <property type="entry name" value="DUF3613"/>
</dbReference>
<accession>A0AAX2LSY8</accession>
<dbReference type="AlphaFoldDB" id="A0AAX2LSY8"/>
<feature type="chain" id="PRO_5043578691" evidence="1">
    <location>
        <begin position="20"/>
        <end position="89"/>
    </location>
</feature>
<dbReference type="KEGG" id="vfl:AL536_05995"/>
<dbReference type="GeneID" id="29383050"/>
<gene>
    <name evidence="2" type="ORF">AL536_05995</name>
    <name evidence="3" type="ORF">NCTC11327_03225</name>
</gene>
<organism evidence="3 5">
    <name type="scientific">Vibrio fluvialis</name>
    <dbReference type="NCBI Taxonomy" id="676"/>
    <lineage>
        <taxon>Bacteria</taxon>
        <taxon>Pseudomonadati</taxon>
        <taxon>Pseudomonadota</taxon>
        <taxon>Gammaproteobacteria</taxon>
        <taxon>Vibrionales</taxon>
        <taxon>Vibrionaceae</taxon>
        <taxon>Vibrio</taxon>
    </lineage>
</organism>
<dbReference type="Pfam" id="PF12266">
    <property type="entry name" value="DUF3613"/>
    <property type="match status" value="1"/>
</dbReference>
<feature type="signal peptide" evidence="1">
    <location>
        <begin position="1"/>
        <end position="19"/>
    </location>
</feature>
<keyword evidence="4" id="KW-1185">Reference proteome</keyword>
<protein>
    <submittedName>
        <fullName evidence="2">DUF3613 domain-containing protein</fullName>
    </submittedName>
    <submittedName>
        <fullName evidence="3">Protein of uncharacterized function (DUF3613)</fullName>
    </submittedName>
</protein>
<dbReference type="EMBL" id="CP014034">
    <property type="protein sequence ID" value="AMF93007.1"/>
    <property type="molecule type" value="Genomic_DNA"/>
</dbReference>